<evidence type="ECO:0000313" key="6">
    <source>
        <dbReference type="Proteomes" id="UP000062160"/>
    </source>
</evidence>
<evidence type="ECO:0000313" key="5">
    <source>
        <dbReference type="EMBL" id="GAQ24812.1"/>
    </source>
</evidence>
<gene>
    <name evidence="5" type="ORF">TSYNT_6193</name>
</gene>
<feature type="binding site" evidence="3">
    <location>
        <position position="138"/>
    </location>
    <ligand>
        <name>Mn(2+)</name>
        <dbReference type="ChEBI" id="CHEBI:29035"/>
        <label>2</label>
    </ligand>
</feature>
<dbReference type="Proteomes" id="UP000062160">
    <property type="component" value="Unassembled WGS sequence"/>
</dbReference>
<dbReference type="Pfam" id="PF07687">
    <property type="entry name" value="M20_dimer"/>
    <property type="match status" value="1"/>
</dbReference>
<dbReference type="PANTHER" id="PTHR11014:SF63">
    <property type="entry name" value="METALLOPEPTIDASE, PUTATIVE (AFU_ORTHOLOGUE AFUA_6G09600)-RELATED"/>
    <property type="match status" value="1"/>
</dbReference>
<dbReference type="Gene3D" id="3.30.70.360">
    <property type="match status" value="1"/>
</dbReference>
<dbReference type="SUPFAM" id="SSF55031">
    <property type="entry name" value="Bacterial exopeptidase dimerisation domain"/>
    <property type="match status" value="1"/>
</dbReference>
<reference evidence="5" key="1">
    <citation type="journal article" date="2016" name="Genome Announc.">
        <title>Draft Genome Sequence of the Syntrophic Lactate-Degrading Bacterium Tepidanaerobacter syntrophicus JLT.</title>
        <authorList>
            <person name="Matsuura N."/>
            <person name="Ohashi A."/>
            <person name="Tourlousse D.M."/>
            <person name="Sekiguchi Y."/>
        </authorList>
    </citation>
    <scope>NUCLEOTIDE SEQUENCE [LARGE SCALE GENOMIC DNA]</scope>
    <source>
        <strain evidence="5">JL</strain>
    </source>
</reference>
<dbReference type="AlphaFoldDB" id="A0A0U9HHR0"/>
<name>A0A0U9HHR0_9FIRM</name>
<dbReference type="NCBIfam" id="TIGR01891">
    <property type="entry name" value="amidohydrolases"/>
    <property type="match status" value="1"/>
</dbReference>
<dbReference type="InterPro" id="IPR036264">
    <property type="entry name" value="Bact_exopeptidase_dim_dom"/>
</dbReference>
<dbReference type="InterPro" id="IPR011650">
    <property type="entry name" value="Peptidase_M20_dimer"/>
</dbReference>
<sequence length="395" mass="43178">MEELEKQISEILEHIISIRRHIHQNPELGYEEKATSELVAKELKSLCLKVEEGVGGYGVVGILEGDRPGKTLLLRADMDALPIEEETGLPFSSKVAGIMHACGHDIHTAILLGAAKVLSKYKDRICGQIKFVFQPAEECSPQGGAKAMIDAGILKNPKVDYALALHVMPQLYVGEIGLCSGPCTAKSDRFFLKVTGKSGHASAPHQGIDALVAAADVISSMQTIISRRIDPRDSVVISIGKITGGQRYNVICDKVEMEGTVRIMTPGYEDEIKEYMNQVGKGIAYGHGAFFEMNYLEGYPMVINDASLTQKVKEILIEKMGKDTIKDIPQETSGEDFSFISQEVPSVYMKLGSSSRNAKEILPLHNSRVIFDEGCIPIGIKALVALSMELLQQEE</sequence>
<dbReference type="PIRSF" id="PIRSF005962">
    <property type="entry name" value="Pept_M20D_amidohydro"/>
    <property type="match status" value="1"/>
</dbReference>
<evidence type="ECO:0000256" key="3">
    <source>
        <dbReference type="PIRSR" id="PIRSR005962-1"/>
    </source>
</evidence>
<dbReference type="GO" id="GO:0016787">
    <property type="term" value="F:hydrolase activity"/>
    <property type="evidence" value="ECO:0007669"/>
    <property type="project" value="UniProtKB-KW"/>
</dbReference>
<dbReference type="Pfam" id="PF01546">
    <property type="entry name" value="Peptidase_M20"/>
    <property type="match status" value="1"/>
</dbReference>
<keyword evidence="3" id="KW-0479">Metal-binding</keyword>
<comment type="cofactor">
    <cofactor evidence="3">
        <name>Mn(2+)</name>
        <dbReference type="ChEBI" id="CHEBI:29035"/>
    </cofactor>
    <text evidence="3">The Mn(2+) ion enhances activity.</text>
</comment>
<evidence type="ECO:0000259" key="4">
    <source>
        <dbReference type="Pfam" id="PF07687"/>
    </source>
</evidence>
<keyword evidence="2 5" id="KW-0378">Hydrolase</keyword>
<evidence type="ECO:0000256" key="2">
    <source>
        <dbReference type="ARBA" id="ARBA00022801"/>
    </source>
</evidence>
<feature type="binding site" evidence="3">
    <location>
        <position position="166"/>
    </location>
    <ligand>
        <name>Mn(2+)</name>
        <dbReference type="ChEBI" id="CHEBI:29035"/>
        <label>2</label>
    </ligand>
</feature>
<feature type="binding site" evidence="3">
    <location>
        <position position="365"/>
    </location>
    <ligand>
        <name>Mn(2+)</name>
        <dbReference type="ChEBI" id="CHEBI:29035"/>
        <label>2</label>
    </ligand>
</feature>
<feature type="domain" description="Peptidase M20 dimerisation" evidence="4">
    <location>
        <begin position="190"/>
        <end position="276"/>
    </location>
</feature>
<organism evidence="5">
    <name type="scientific">Tepidanaerobacter syntrophicus</name>
    <dbReference type="NCBI Taxonomy" id="224999"/>
    <lineage>
        <taxon>Bacteria</taxon>
        <taxon>Bacillati</taxon>
        <taxon>Bacillota</taxon>
        <taxon>Clostridia</taxon>
        <taxon>Thermosediminibacterales</taxon>
        <taxon>Tepidanaerobacteraceae</taxon>
        <taxon>Tepidanaerobacter</taxon>
    </lineage>
</organism>
<feature type="binding site" evidence="3">
    <location>
        <position position="104"/>
    </location>
    <ligand>
        <name>Mn(2+)</name>
        <dbReference type="ChEBI" id="CHEBI:29035"/>
        <label>2</label>
    </ligand>
</feature>
<dbReference type="STRING" id="224999.GCA_001485475_00818"/>
<dbReference type="EMBL" id="DF977000">
    <property type="protein sequence ID" value="GAQ24812.1"/>
    <property type="molecule type" value="Genomic_DNA"/>
</dbReference>
<dbReference type="OrthoDB" id="9776731at2"/>
<keyword evidence="6" id="KW-1185">Reference proteome</keyword>
<proteinExistence type="inferred from homology"/>
<dbReference type="PANTHER" id="PTHR11014">
    <property type="entry name" value="PEPTIDASE M20 FAMILY MEMBER"/>
    <property type="match status" value="1"/>
</dbReference>
<evidence type="ECO:0000256" key="1">
    <source>
        <dbReference type="ARBA" id="ARBA00006153"/>
    </source>
</evidence>
<dbReference type="FunFam" id="3.30.70.360:FF:000014">
    <property type="entry name" value="N-acyl-L-amino acid amidohydrolase"/>
    <property type="match status" value="1"/>
</dbReference>
<comment type="similarity">
    <text evidence="1">Belongs to the peptidase M20 family.</text>
</comment>
<dbReference type="RefSeq" id="WP_059031987.1">
    <property type="nucleotide sequence ID" value="NZ_BSDN01000003.1"/>
</dbReference>
<dbReference type="Gene3D" id="3.40.630.10">
    <property type="entry name" value="Zn peptidases"/>
    <property type="match status" value="1"/>
</dbReference>
<dbReference type="SUPFAM" id="SSF53187">
    <property type="entry name" value="Zn-dependent exopeptidases"/>
    <property type="match status" value="1"/>
</dbReference>
<protein>
    <submittedName>
        <fullName evidence="5">Amidohydrolase</fullName>
    </submittedName>
</protein>
<keyword evidence="3" id="KW-0464">Manganese</keyword>
<accession>A0A0U9HHR0</accession>
<dbReference type="InterPro" id="IPR017439">
    <property type="entry name" value="Amidohydrolase"/>
</dbReference>
<dbReference type="GO" id="GO:0046872">
    <property type="term" value="F:metal ion binding"/>
    <property type="evidence" value="ECO:0007669"/>
    <property type="project" value="UniProtKB-KW"/>
</dbReference>
<feature type="binding site" evidence="3">
    <location>
        <position position="102"/>
    </location>
    <ligand>
        <name>Mn(2+)</name>
        <dbReference type="ChEBI" id="CHEBI:29035"/>
        <label>2</label>
    </ligand>
</feature>
<dbReference type="InterPro" id="IPR002933">
    <property type="entry name" value="Peptidase_M20"/>
</dbReference>